<proteinExistence type="predicted"/>
<evidence type="ECO:0000313" key="3">
    <source>
        <dbReference type="Proteomes" id="UP000197587"/>
    </source>
</evidence>
<evidence type="ECO:0000313" key="2">
    <source>
        <dbReference type="EMBL" id="OWK99274.1"/>
    </source>
</evidence>
<organism evidence="2 3">
    <name type="scientific">Kaistella haifensis DSM 19056</name>
    <dbReference type="NCBI Taxonomy" id="1450526"/>
    <lineage>
        <taxon>Bacteria</taxon>
        <taxon>Pseudomonadati</taxon>
        <taxon>Bacteroidota</taxon>
        <taxon>Flavobacteriia</taxon>
        <taxon>Flavobacteriales</taxon>
        <taxon>Weeksellaceae</taxon>
        <taxon>Chryseobacterium group</taxon>
        <taxon>Kaistella</taxon>
    </lineage>
</organism>
<protein>
    <recommendedName>
        <fullName evidence="1">Phage head morphogenesis domain-containing protein</fullName>
    </recommendedName>
</protein>
<dbReference type="Pfam" id="PF04233">
    <property type="entry name" value="Phage_Mu_F"/>
    <property type="match status" value="1"/>
</dbReference>
<feature type="domain" description="Phage head morphogenesis" evidence="1">
    <location>
        <begin position="57"/>
        <end position="146"/>
    </location>
</feature>
<dbReference type="AlphaFoldDB" id="A0A246BC66"/>
<reference evidence="2 3" key="1">
    <citation type="submission" date="2017-05" db="EMBL/GenBank/DDBJ databases">
        <title>Genome of Chryseobacterium haifense.</title>
        <authorList>
            <person name="Newman J.D."/>
        </authorList>
    </citation>
    <scope>NUCLEOTIDE SEQUENCE [LARGE SCALE GENOMIC DNA]</scope>
    <source>
        <strain evidence="2 3">DSM 19056</strain>
    </source>
</reference>
<dbReference type="Proteomes" id="UP000197587">
    <property type="component" value="Unassembled WGS sequence"/>
</dbReference>
<dbReference type="RefSeq" id="WP_031504120.1">
    <property type="nucleotide sequence ID" value="NZ_JASZ02000002.1"/>
</dbReference>
<gene>
    <name evidence="2" type="ORF">AP75_01950</name>
</gene>
<sequence>MKAVNSGLEGIGSSEDDQRILIEKLKQNIYAFSAAKSLTQMQYYRDAMIEDGKIISGSAFVKKIADTGEIFNRKFLETESENAHYSAIMADKWDRFAEEDWLQYSTVGDSRVRPSHAVLDKYTAPKSHFFWKTNYPPNGWSCRCMVVPGKSNYQNKLTDQEADIQLKEENKDSPFYNNVGISKVIFKENHPYFINSKGKEQNLSWQQYGLPNLEKIKTFEGYSETWMNAKGVITEVDFTAGDPKKIDKLRKGILIDR</sequence>
<dbReference type="EMBL" id="JASZ02000002">
    <property type="protein sequence ID" value="OWK99274.1"/>
    <property type="molecule type" value="Genomic_DNA"/>
</dbReference>
<dbReference type="InterPro" id="IPR006528">
    <property type="entry name" value="Phage_head_morphogenesis_dom"/>
</dbReference>
<evidence type="ECO:0000259" key="1">
    <source>
        <dbReference type="Pfam" id="PF04233"/>
    </source>
</evidence>
<keyword evidence="3" id="KW-1185">Reference proteome</keyword>
<name>A0A246BC66_9FLAO</name>
<accession>A0A246BC66</accession>
<comment type="caution">
    <text evidence="2">The sequence shown here is derived from an EMBL/GenBank/DDBJ whole genome shotgun (WGS) entry which is preliminary data.</text>
</comment>